<comment type="caution">
    <text evidence="2">The sequence shown here is derived from an EMBL/GenBank/DDBJ whole genome shotgun (WGS) entry which is preliminary data.</text>
</comment>
<keyword evidence="3" id="KW-1185">Reference proteome</keyword>
<keyword evidence="1" id="KW-0812">Transmembrane</keyword>
<feature type="transmembrane region" description="Helical" evidence="1">
    <location>
        <begin position="369"/>
        <end position="387"/>
    </location>
</feature>
<dbReference type="RefSeq" id="WP_307555534.1">
    <property type="nucleotide sequence ID" value="NZ_JAUSQU010000001.1"/>
</dbReference>
<feature type="transmembrane region" description="Helical" evidence="1">
    <location>
        <begin position="61"/>
        <end position="82"/>
    </location>
</feature>
<accession>A0ABT9Q630</accession>
<dbReference type="Proteomes" id="UP001225356">
    <property type="component" value="Unassembled WGS sequence"/>
</dbReference>
<feature type="transmembrane region" description="Helical" evidence="1">
    <location>
        <begin position="408"/>
        <end position="427"/>
    </location>
</feature>
<evidence type="ECO:0000256" key="1">
    <source>
        <dbReference type="SAM" id="Phobius"/>
    </source>
</evidence>
<reference evidence="2 3" key="1">
    <citation type="submission" date="2023-07" db="EMBL/GenBank/DDBJ databases">
        <title>Sequencing the genomes of 1000 actinobacteria strains.</title>
        <authorList>
            <person name="Klenk H.-P."/>
        </authorList>
    </citation>
    <scope>NUCLEOTIDE SEQUENCE [LARGE SCALE GENOMIC DNA]</scope>
    <source>
        <strain evidence="2 3">DSM 46740</strain>
    </source>
</reference>
<evidence type="ECO:0000313" key="3">
    <source>
        <dbReference type="Proteomes" id="UP001225356"/>
    </source>
</evidence>
<proteinExistence type="predicted"/>
<keyword evidence="1" id="KW-1133">Transmembrane helix</keyword>
<feature type="transmembrane region" description="Helical" evidence="1">
    <location>
        <begin position="149"/>
        <end position="170"/>
    </location>
</feature>
<evidence type="ECO:0000313" key="2">
    <source>
        <dbReference type="EMBL" id="MDP9841865.1"/>
    </source>
</evidence>
<feature type="transmembrane region" description="Helical" evidence="1">
    <location>
        <begin position="257"/>
        <end position="278"/>
    </location>
</feature>
<feature type="transmembrane region" description="Helical" evidence="1">
    <location>
        <begin position="21"/>
        <end position="41"/>
    </location>
</feature>
<dbReference type="EMBL" id="JAUSQU010000001">
    <property type="protein sequence ID" value="MDP9841865.1"/>
    <property type="molecule type" value="Genomic_DNA"/>
</dbReference>
<name>A0ABT9Q630_9ACTN</name>
<keyword evidence="1" id="KW-0472">Membrane</keyword>
<feature type="transmembrane region" description="Helical" evidence="1">
    <location>
        <begin position="345"/>
        <end position="363"/>
    </location>
</feature>
<feature type="transmembrane region" description="Helical" evidence="1">
    <location>
        <begin position="499"/>
        <end position="521"/>
    </location>
</feature>
<protein>
    <recommendedName>
        <fullName evidence="4">ABC-2 type transport system permease protein</fullName>
    </recommendedName>
</protein>
<feature type="transmembrane region" description="Helical" evidence="1">
    <location>
        <begin position="117"/>
        <end position="137"/>
    </location>
</feature>
<feature type="transmembrane region" description="Helical" evidence="1">
    <location>
        <begin position="468"/>
        <end position="487"/>
    </location>
</feature>
<dbReference type="PROSITE" id="PS51257">
    <property type="entry name" value="PROKAR_LIPOPROTEIN"/>
    <property type="match status" value="1"/>
</dbReference>
<feature type="transmembrane region" description="Helical" evidence="1">
    <location>
        <begin position="439"/>
        <end position="456"/>
    </location>
</feature>
<sequence length="529" mass="55304">MSVRVLGGIALADFRDRVRRPVYAVTLLAAVGLGCLAVPGADSRWVILQIGDHRGVYNSAYVGMATALAGALWLALGGFYVVRGALARDESSGVGRLLASTPLSTTAYLAGKLLSNVLVLASMVGVLAVTALVMQLARGESTTVDPMALSLPFAVIALPLVVVTAAAALLTEALPALRGGFGNVAWFFVWMVVAVGGQGPGAPFGGIGVHEAVESMRTDMLAQGVRAQGEFSLGFTYVAEPLRVFEWGGFTPDADFLLGRLVLVLGAVGCALLPALWFGRFDPARGRPGRRAASPEPAASVAHAEPVVLWSAAVERLPSGSVRTGGSAWRLFTGELRILLRGVSWWWWAGAALISLAGLMATGNGATRVVLPLAWIWPVLIWSRLGTQAHEHGVQALLAATPRARRRLLAEWAAGVFLTAATGFAPALQPAREADWHGVASWTGGAFFIPSLALALGTLSRGHRLFQALYLPLWYIAANGFAVLDYMGATRAAGRPALLHPLAVGTIAAALLGLVLGAGALRRAVGREA</sequence>
<organism evidence="2 3">
    <name type="scientific">Streptosporangium lutulentum</name>
    <dbReference type="NCBI Taxonomy" id="1461250"/>
    <lineage>
        <taxon>Bacteria</taxon>
        <taxon>Bacillati</taxon>
        <taxon>Actinomycetota</taxon>
        <taxon>Actinomycetes</taxon>
        <taxon>Streptosporangiales</taxon>
        <taxon>Streptosporangiaceae</taxon>
        <taxon>Streptosporangium</taxon>
    </lineage>
</organism>
<evidence type="ECO:0008006" key="4">
    <source>
        <dbReference type="Google" id="ProtNLM"/>
    </source>
</evidence>
<gene>
    <name evidence="2" type="ORF">J2853_001076</name>
</gene>